<keyword evidence="7 12" id="KW-0418">Kinase</keyword>
<reference evidence="13" key="1">
    <citation type="submission" date="2017-04" db="EMBL/GenBank/DDBJ databases">
        <title>Function of individual gut microbiota members based on whole genome sequencing of pure cultures obtained from chicken caecum.</title>
        <authorList>
            <person name="Medvecky M."/>
            <person name="Cejkova D."/>
            <person name="Polansky O."/>
            <person name="Karasova D."/>
            <person name="Kubasova T."/>
            <person name="Cizek A."/>
            <person name="Rychlik I."/>
        </authorList>
    </citation>
    <scope>NUCLEOTIDE SEQUENCE [LARGE SCALE GENOMIC DNA]</scope>
    <source>
        <strain evidence="13">An5</strain>
    </source>
</reference>
<dbReference type="AlphaFoldDB" id="A0A1Y3XUL3"/>
<dbReference type="Pfam" id="PF00512">
    <property type="entry name" value="HisKA"/>
    <property type="match status" value="1"/>
</dbReference>
<dbReference type="InterPro" id="IPR003661">
    <property type="entry name" value="HisK_dim/P_dom"/>
</dbReference>
<keyword evidence="10" id="KW-0812">Transmembrane</keyword>
<dbReference type="GO" id="GO:0005509">
    <property type="term" value="F:calcium ion binding"/>
    <property type="evidence" value="ECO:0007669"/>
    <property type="project" value="UniProtKB-ARBA"/>
</dbReference>
<dbReference type="CDD" id="cd00075">
    <property type="entry name" value="HATPase"/>
    <property type="match status" value="1"/>
</dbReference>
<sequence>MSPLGSKKSLFRRVFGTIFVTVLLVVIVLTMVGAVYLQNQVSDISRRELYDEAHIVASMLNETEDDVSLLDRLEADRVRVTLIAPDGTVIFDNEEPAAEMENHSGRPEVAQALETGSGYSERSSSTLGEIMFYQAVRLENGTVIRLAQEQDGVLAILMSFAVPLVILAVVLLVISFFSARRSAHAIIAPLLEVDLDHPKRNDDKMYSEMAPMLDRIESQRQALKQQMRVLADNDRMRREFTANITHELKTPLTTISGYAELIAGGMVADEADLRDFGHRIHREAGRLTALVNDILTLSNLDEAERSDSETSAAVLGTTEPIDIPRMLESIRQRLEQLAERNEVSFIMDTKPAMVMGVARLLDELAYNLASNAIRYNLPGGTVTLGCGMDEAGRPYIQVIDTGIGIAPEEQQKVFERFYRVDKSRSKARGGTGLGLAIVKHAAVFHGASIDLASELGMGTCITVTFPVQQFPAM</sequence>
<keyword evidence="13" id="KW-1185">Reference proteome</keyword>
<evidence type="ECO:0000259" key="11">
    <source>
        <dbReference type="PROSITE" id="PS50109"/>
    </source>
</evidence>
<dbReference type="GO" id="GO:0000155">
    <property type="term" value="F:phosphorelay sensor kinase activity"/>
    <property type="evidence" value="ECO:0007669"/>
    <property type="project" value="InterPro"/>
</dbReference>
<keyword evidence="6" id="KW-0808">Transferase</keyword>
<dbReference type="Proteomes" id="UP000195781">
    <property type="component" value="Unassembled WGS sequence"/>
</dbReference>
<comment type="subcellular location">
    <subcellularLocation>
        <location evidence="3">Cell membrane</location>
    </subcellularLocation>
</comment>
<evidence type="ECO:0000256" key="10">
    <source>
        <dbReference type="SAM" id="Phobius"/>
    </source>
</evidence>
<evidence type="ECO:0000256" key="4">
    <source>
        <dbReference type="ARBA" id="ARBA00012438"/>
    </source>
</evidence>
<protein>
    <recommendedName>
        <fullName evidence="4">histidine kinase</fullName>
        <ecNumber evidence="4">2.7.13.3</ecNumber>
    </recommendedName>
</protein>
<evidence type="ECO:0000256" key="6">
    <source>
        <dbReference type="ARBA" id="ARBA00022679"/>
    </source>
</evidence>
<evidence type="ECO:0000256" key="9">
    <source>
        <dbReference type="ARBA" id="ARBA00023136"/>
    </source>
</evidence>
<dbReference type="SUPFAM" id="SSF47384">
    <property type="entry name" value="Homodimeric domain of signal transducing histidine kinase"/>
    <property type="match status" value="1"/>
</dbReference>
<keyword evidence="8" id="KW-0902">Two-component regulatory system</keyword>
<dbReference type="PANTHER" id="PTHR43711">
    <property type="entry name" value="TWO-COMPONENT HISTIDINE KINASE"/>
    <property type="match status" value="1"/>
</dbReference>
<dbReference type="InterPro" id="IPR003594">
    <property type="entry name" value="HATPase_dom"/>
</dbReference>
<dbReference type="EMBL" id="NFIE01000018">
    <property type="protein sequence ID" value="OUN86967.1"/>
    <property type="molecule type" value="Genomic_DNA"/>
</dbReference>
<comment type="caution">
    <text evidence="12">The sequence shown here is derived from an EMBL/GenBank/DDBJ whole genome shotgun (WGS) entry which is preliminary data.</text>
</comment>
<dbReference type="EC" id="2.7.13.3" evidence="4"/>
<feature type="domain" description="Histidine kinase" evidence="11">
    <location>
        <begin position="243"/>
        <end position="469"/>
    </location>
</feature>
<dbReference type="SMART" id="SM00388">
    <property type="entry name" value="HisKA"/>
    <property type="match status" value="1"/>
</dbReference>
<accession>A0A1Y3XUL3</accession>
<dbReference type="SMART" id="SM00387">
    <property type="entry name" value="HATPase_c"/>
    <property type="match status" value="1"/>
</dbReference>
<dbReference type="PANTHER" id="PTHR43711:SF1">
    <property type="entry name" value="HISTIDINE KINASE 1"/>
    <property type="match status" value="1"/>
</dbReference>
<dbReference type="PROSITE" id="PS50109">
    <property type="entry name" value="HIS_KIN"/>
    <property type="match status" value="1"/>
</dbReference>
<dbReference type="RefSeq" id="WP_094335829.1">
    <property type="nucleotide sequence ID" value="NZ_NFIE01000018.1"/>
</dbReference>
<dbReference type="InterPro" id="IPR005467">
    <property type="entry name" value="His_kinase_dom"/>
</dbReference>
<dbReference type="InterPro" id="IPR036890">
    <property type="entry name" value="HATPase_C_sf"/>
</dbReference>
<dbReference type="PRINTS" id="PR00344">
    <property type="entry name" value="BCTRLSENSOR"/>
</dbReference>
<proteinExistence type="predicted"/>
<evidence type="ECO:0000256" key="5">
    <source>
        <dbReference type="ARBA" id="ARBA00022553"/>
    </source>
</evidence>
<evidence type="ECO:0000256" key="3">
    <source>
        <dbReference type="ARBA" id="ARBA00004236"/>
    </source>
</evidence>
<name>A0A1Y3XUL3_9ACTN</name>
<dbReference type="Gene3D" id="1.10.287.130">
    <property type="match status" value="1"/>
</dbReference>
<evidence type="ECO:0000256" key="1">
    <source>
        <dbReference type="ARBA" id="ARBA00000085"/>
    </source>
</evidence>
<dbReference type="Gene3D" id="3.30.565.10">
    <property type="entry name" value="Histidine kinase-like ATPase, C-terminal domain"/>
    <property type="match status" value="1"/>
</dbReference>
<gene>
    <name evidence="12" type="ORF">B5G02_07885</name>
</gene>
<evidence type="ECO:0000313" key="13">
    <source>
        <dbReference type="Proteomes" id="UP000195781"/>
    </source>
</evidence>
<feature type="transmembrane region" description="Helical" evidence="10">
    <location>
        <begin position="14"/>
        <end position="37"/>
    </location>
</feature>
<keyword evidence="5" id="KW-0597">Phosphoprotein</keyword>
<evidence type="ECO:0000256" key="8">
    <source>
        <dbReference type="ARBA" id="ARBA00023012"/>
    </source>
</evidence>
<dbReference type="FunFam" id="1.10.287.130:FF:000001">
    <property type="entry name" value="Two-component sensor histidine kinase"/>
    <property type="match status" value="1"/>
</dbReference>
<keyword evidence="9 10" id="KW-0472">Membrane</keyword>
<dbReference type="FunFam" id="3.30.565.10:FF:000006">
    <property type="entry name" value="Sensor histidine kinase WalK"/>
    <property type="match status" value="1"/>
</dbReference>
<comment type="cofactor">
    <cofactor evidence="2">
        <name>a divalent metal cation</name>
        <dbReference type="ChEBI" id="CHEBI:60240"/>
    </cofactor>
</comment>
<dbReference type="OrthoDB" id="9813151at2"/>
<dbReference type="InterPro" id="IPR004358">
    <property type="entry name" value="Sig_transdc_His_kin-like_C"/>
</dbReference>
<comment type="catalytic activity">
    <reaction evidence="1">
        <text>ATP + protein L-histidine = ADP + protein N-phospho-L-histidine.</text>
        <dbReference type="EC" id="2.7.13.3"/>
    </reaction>
</comment>
<feature type="transmembrane region" description="Helical" evidence="10">
    <location>
        <begin position="153"/>
        <end position="177"/>
    </location>
</feature>
<dbReference type="SUPFAM" id="SSF55874">
    <property type="entry name" value="ATPase domain of HSP90 chaperone/DNA topoisomerase II/histidine kinase"/>
    <property type="match status" value="1"/>
</dbReference>
<evidence type="ECO:0000313" key="12">
    <source>
        <dbReference type="EMBL" id="OUN86967.1"/>
    </source>
</evidence>
<dbReference type="InterPro" id="IPR050736">
    <property type="entry name" value="Sensor_HK_Regulatory"/>
</dbReference>
<dbReference type="Pfam" id="PF02518">
    <property type="entry name" value="HATPase_c"/>
    <property type="match status" value="1"/>
</dbReference>
<dbReference type="InterPro" id="IPR036097">
    <property type="entry name" value="HisK_dim/P_sf"/>
</dbReference>
<dbReference type="CDD" id="cd00082">
    <property type="entry name" value="HisKA"/>
    <property type="match status" value="1"/>
</dbReference>
<keyword evidence="10" id="KW-1133">Transmembrane helix</keyword>
<evidence type="ECO:0000256" key="2">
    <source>
        <dbReference type="ARBA" id="ARBA00001968"/>
    </source>
</evidence>
<organism evidence="12 13">
    <name type="scientific">[Collinsella] massiliensis</name>
    <dbReference type="NCBI Taxonomy" id="1232426"/>
    <lineage>
        <taxon>Bacteria</taxon>
        <taxon>Bacillati</taxon>
        <taxon>Actinomycetota</taxon>
        <taxon>Coriobacteriia</taxon>
        <taxon>Coriobacteriales</taxon>
        <taxon>Coriobacteriaceae</taxon>
        <taxon>Enorma</taxon>
    </lineage>
</organism>
<dbReference type="GO" id="GO:0005886">
    <property type="term" value="C:plasma membrane"/>
    <property type="evidence" value="ECO:0007669"/>
    <property type="project" value="UniProtKB-SubCell"/>
</dbReference>
<evidence type="ECO:0000256" key="7">
    <source>
        <dbReference type="ARBA" id="ARBA00022777"/>
    </source>
</evidence>